<evidence type="ECO:0000313" key="3">
    <source>
        <dbReference type="EMBL" id="MBV7379454.1"/>
    </source>
</evidence>
<protein>
    <submittedName>
        <fullName evidence="3">Helix-turn-helix domain-containing protein</fullName>
    </submittedName>
</protein>
<dbReference type="Pfam" id="PF20057">
    <property type="entry name" value="DUF6456"/>
    <property type="match status" value="1"/>
</dbReference>
<dbReference type="RefSeq" id="WP_218392578.1">
    <property type="nucleotide sequence ID" value="NZ_JAHUZE010000002.1"/>
</dbReference>
<name>A0ABS6T2U9_9RHOB</name>
<feature type="compositionally biased region" description="Basic and acidic residues" evidence="1">
    <location>
        <begin position="197"/>
        <end position="206"/>
    </location>
</feature>
<dbReference type="InterPro" id="IPR045599">
    <property type="entry name" value="DUF6456"/>
</dbReference>
<evidence type="ECO:0000256" key="1">
    <source>
        <dbReference type="SAM" id="MobiDB-lite"/>
    </source>
</evidence>
<accession>A0ABS6T2U9</accession>
<feature type="region of interest" description="Disordered" evidence="1">
    <location>
        <begin position="191"/>
        <end position="216"/>
    </location>
</feature>
<organism evidence="3 4">
    <name type="scientific">Maritimibacter dapengensis</name>
    <dbReference type="NCBI Taxonomy" id="2836868"/>
    <lineage>
        <taxon>Bacteria</taxon>
        <taxon>Pseudomonadati</taxon>
        <taxon>Pseudomonadota</taxon>
        <taxon>Alphaproteobacteria</taxon>
        <taxon>Rhodobacterales</taxon>
        <taxon>Roseobacteraceae</taxon>
        <taxon>Maritimibacter</taxon>
    </lineage>
</organism>
<evidence type="ECO:0000259" key="2">
    <source>
        <dbReference type="Pfam" id="PF20057"/>
    </source>
</evidence>
<proteinExistence type="predicted"/>
<evidence type="ECO:0000313" key="4">
    <source>
        <dbReference type="Proteomes" id="UP000756530"/>
    </source>
</evidence>
<comment type="caution">
    <text evidence="3">The sequence shown here is derived from an EMBL/GenBank/DDBJ whole genome shotgun (WGS) entry which is preliminary data.</text>
</comment>
<sequence length="365" mass="39988">MHAHLNGHTCPKPALPDWVPDPVKTYLAHLEGGNSFRHIARKRGCHASTIMRQVRRTEGLRDDPLADAALSTLETFWRTGGSGCAGRKGTHMSLAGTERERKKLDRDIQRALKALTEPRALLVIAEGVEDAVIVANEEGDRPVRRAVIPREVAEIMALKEWIEGRMKGRLGRYAITAAGRAELGRLLARTESQRAQGRGEADERIDGSIPKGRLSRSAGTEAPLRVLARRKRGNGQAFLAAPLVQAAERFRESFEIARVSGALGDDLAALMEGRVKAPVRQEGATALAVSRGELALGHLVDAVRAIGPELAETVVMAVCEEWGMEKIEKEYEFPARSGKIVLRIALHALARHYEKVGSQDHDLIF</sequence>
<keyword evidence="4" id="KW-1185">Reference proteome</keyword>
<feature type="domain" description="DUF6456" evidence="2">
    <location>
        <begin position="216"/>
        <end position="354"/>
    </location>
</feature>
<gene>
    <name evidence="3" type="ORF">KJP28_10990</name>
</gene>
<dbReference type="EMBL" id="JAHUZE010000002">
    <property type="protein sequence ID" value="MBV7379454.1"/>
    <property type="molecule type" value="Genomic_DNA"/>
</dbReference>
<reference evidence="3 4" key="1">
    <citation type="submission" date="2021-05" db="EMBL/GenBank/DDBJ databases">
        <title>Culturable bacteria isolated from Daya Bay.</title>
        <authorList>
            <person name="Zheng W."/>
            <person name="Yu S."/>
            <person name="Huang Y."/>
        </authorList>
    </citation>
    <scope>NUCLEOTIDE SEQUENCE [LARGE SCALE GENOMIC DNA]</scope>
    <source>
        <strain evidence="3 4">DP4N28-5</strain>
    </source>
</reference>
<dbReference type="Proteomes" id="UP000756530">
    <property type="component" value="Unassembled WGS sequence"/>
</dbReference>